<comment type="caution">
    <text evidence="3">The sequence shown here is derived from an EMBL/GenBank/DDBJ whole genome shotgun (WGS) entry which is preliminary data.</text>
</comment>
<keyword evidence="6" id="KW-1185">Reference proteome</keyword>
<evidence type="ECO:0000313" key="6">
    <source>
        <dbReference type="Proteomes" id="UP000534677"/>
    </source>
</evidence>
<keyword evidence="1" id="KW-0732">Signal</keyword>
<evidence type="ECO:0000313" key="4">
    <source>
        <dbReference type="EMBL" id="MBC2406332.1"/>
    </source>
</evidence>
<proteinExistence type="predicted"/>
<feature type="chain" id="PRO_5044661922" evidence="1">
    <location>
        <begin position="22"/>
        <end position="206"/>
    </location>
</feature>
<dbReference type="InterPro" id="IPR010546">
    <property type="entry name" value="DUF1120"/>
</dbReference>
<gene>
    <name evidence="2" type="ORF">HF209_13140</name>
    <name evidence="3" type="ORF">HF257_06760</name>
    <name evidence="4" type="ORF">HF257_09990</name>
</gene>
<dbReference type="Pfam" id="PF06551">
    <property type="entry name" value="DUF1120"/>
    <property type="match status" value="1"/>
</dbReference>
<feature type="signal peptide" evidence="1">
    <location>
        <begin position="1"/>
        <end position="21"/>
    </location>
</feature>
<reference evidence="5 6" key="1">
    <citation type="submission" date="2020-04" db="EMBL/GenBank/DDBJ databases">
        <title>Pseudomonas crami sp. nov., a novel proteolytic bacterial species isolated from cream.</title>
        <authorList>
            <person name="Hofmann K."/>
            <person name="Woller A."/>
            <person name="Huptas C."/>
            <person name="Wenning M."/>
            <person name="Scherer S."/>
            <person name="Doll E.V."/>
        </authorList>
    </citation>
    <scope>NUCLEOTIDE SEQUENCE [LARGE SCALE GENOMIC DNA]</scope>
    <source>
        <strain evidence="2 6">WS 5096</strain>
        <strain evidence="3 5">WS 5106</strain>
    </source>
</reference>
<name>A0A7X1DXS9_9PSED</name>
<dbReference type="Proteomes" id="UP000520513">
    <property type="component" value="Unassembled WGS sequence"/>
</dbReference>
<accession>A0A7X1DXS9</accession>
<dbReference type="RefSeq" id="WP_185707808.1">
    <property type="nucleotide sequence ID" value="NZ_JAAXCY010000003.1"/>
</dbReference>
<dbReference type="EMBL" id="JAAXCZ010000005">
    <property type="protein sequence ID" value="MBC2381893.1"/>
    <property type="molecule type" value="Genomic_DNA"/>
</dbReference>
<organism evidence="3 5">
    <name type="scientific">Pseudomonas cremoris</name>
    <dbReference type="NCBI Taxonomy" id="2724178"/>
    <lineage>
        <taxon>Bacteria</taxon>
        <taxon>Pseudomonadati</taxon>
        <taxon>Pseudomonadota</taxon>
        <taxon>Gammaproteobacteria</taxon>
        <taxon>Pseudomonadales</taxon>
        <taxon>Pseudomonadaceae</taxon>
        <taxon>Pseudomonas</taxon>
    </lineage>
</organism>
<dbReference type="Proteomes" id="UP000534677">
    <property type="component" value="Unassembled WGS sequence"/>
</dbReference>
<evidence type="ECO:0000313" key="5">
    <source>
        <dbReference type="Proteomes" id="UP000520513"/>
    </source>
</evidence>
<sequence length="206" mass="21294">MSITRNLLLTALLASAGHAVAASSVDVSIRGSITPSACTPALSNGGVADFGKIAAKDLRPDLPTYLTGMSLEMSVTCEAATLLAIAAQDNREGTESSLDYYNFGLGLINGSEKLGYAMLYMSGPIADGVNVRAIGSQDNGATWGRESSFMDDGLLSVADATTLAPLPLQRLTAALKISPVIAPAKNLTLTNEAPIDGSVTLTVRYL</sequence>
<evidence type="ECO:0000313" key="3">
    <source>
        <dbReference type="EMBL" id="MBC2405696.1"/>
    </source>
</evidence>
<dbReference type="EMBL" id="JAAXCY010000003">
    <property type="protein sequence ID" value="MBC2405696.1"/>
    <property type="molecule type" value="Genomic_DNA"/>
</dbReference>
<dbReference type="AlphaFoldDB" id="A0A7X1DXS9"/>
<evidence type="ECO:0000256" key="1">
    <source>
        <dbReference type="SAM" id="SignalP"/>
    </source>
</evidence>
<protein>
    <submittedName>
        <fullName evidence="3">DUF1120 domain-containing protein</fullName>
    </submittedName>
</protein>
<dbReference type="EMBL" id="JAAXCY010000004">
    <property type="protein sequence ID" value="MBC2406332.1"/>
    <property type="molecule type" value="Genomic_DNA"/>
</dbReference>
<evidence type="ECO:0000313" key="2">
    <source>
        <dbReference type="EMBL" id="MBC2381893.1"/>
    </source>
</evidence>